<dbReference type="Proteomes" id="UP001147700">
    <property type="component" value="Unassembled WGS sequence"/>
</dbReference>
<keyword evidence="1" id="KW-0238">DNA-binding</keyword>
<dbReference type="Gene3D" id="1.10.357.10">
    <property type="entry name" value="Tetracycline Repressor, domain 2"/>
    <property type="match status" value="1"/>
</dbReference>
<accession>A0ABT4RG90</accession>
<sequence length="162" mass="16704">MPRPRASIDTAALAAAFAADGLHGTPIDRVVAAAGVAKPTLYARGGDKEELFALAVEAEVERLIERFEGGVTQIAAALDDYVASEPGARLLFVSARLASGRVERSLRRISIALTAALGDEPTAAALLGATWSALHGGPPITRVARLLPTVEDAGPPSGIWTA</sequence>
<gene>
    <name evidence="3" type="ORF">OJ962_08510</name>
</gene>
<keyword evidence="4" id="KW-1185">Reference proteome</keyword>
<dbReference type="Pfam" id="PF00440">
    <property type="entry name" value="TetR_N"/>
    <property type="match status" value="1"/>
</dbReference>
<comment type="caution">
    <text evidence="3">The sequence shown here is derived from an EMBL/GenBank/DDBJ whole genome shotgun (WGS) entry which is preliminary data.</text>
</comment>
<protein>
    <submittedName>
        <fullName evidence="3">TetR/AcrR family transcriptional regulator</fullName>
    </submittedName>
</protein>
<evidence type="ECO:0000259" key="2">
    <source>
        <dbReference type="Pfam" id="PF00440"/>
    </source>
</evidence>
<name>A0ABT4RG90_9ACTN</name>
<evidence type="ECO:0000256" key="1">
    <source>
        <dbReference type="ARBA" id="ARBA00023125"/>
    </source>
</evidence>
<organism evidence="3 4">
    <name type="scientific">Solirubrobacter deserti</name>
    <dbReference type="NCBI Taxonomy" id="2282478"/>
    <lineage>
        <taxon>Bacteria</taxon>
        <taxon>Bacillati</taxon>
        <taxon>Actinomycetota</taxon>
        <taxon>Thermoleophilia</taxon>
        <taxon>Solirubrobacterales</taxon>
        <taxon>Solirubrobacteraceae</taxon>
        <taxon>Solirubrobacter</taxon>
    </lineage>
</organism>
<dbReference type="InterPro" id="IPR001647">
    <property type="entry name" value="HTH_TetR"/>
</dbReference>
<reference evidence="3" key="1">
    <citation type="submission" date="2022-10" db="EMBL/GenBank/DDBJ databases">
        <title>The WGS of Solirubrobacter sp. CPCC 204708.</title>
        <authorList>
            <person name="Jiang Z."/>
        </authorList>
    </citation>
    <scope>NUCLEOTIDE SEQUENCE</scope>
    <source>
        <strain evidence="3">CPCC 204708</strain>
    </source>
</reference>
<evidence type="ECO:0000313" key="4">
    <source>
        <dbReference type="Proteomes" id="UP001147700"/>
    </source>
</evidence>
<evidence type="ECO:0000313" key="3">
    <source>
        <dbReference type="EMBL" id="MDA0137534.1"/>
    </source>
</evidence>
<proteinExistence type="predicted"/>
<dbReference type="SUPFAM" id="SSF46689">
    <property type="entry name" value="Homeodomain-like"/>
    <property type="match status" value="1"/>
</dbReference>
<feature type="domain" description="HTH tetR-type" evidence="2">
    <location>
        <begin position="12"/>
        <end position="53"/>
    </location>
</feature>
<dbReference type="RefSeq" id="WP_202957347.1">
    <property type="nucleotide sequence ID" value="NZ_JAPCID010000010.1"/>
</dbReference>
<dbReference type="EMBL" id="JAPCID010000010">
    <property type="protein sequence ID" value="MDA0137534.1"/>
    <property type="molecule type" value="Genomic_DNA"/>
</dbReference>
<dbReference type="InterPro" id="IPR009057">
    <property type="entry name" value="Homeodomain-like_sf"/>
</dbReference>